<name>U9TFY2_RHIID</name>
<evidence type="ECO:0000313" key="1">
    <source>
        <dbReference type="EMBL" id="ESA02271.1"/>
    </source>
</evidence>
<dbReference type="AlphaFoldDB" id="U9TFY2"/>
<accession>U9TFY2</accession>
<protein>
    <submittedName>
        <fullName evidence="1">Uncharacterized protein</fullName>
    </submittedName>
</protein>
<gene>
    <name evidence="1" type="ORF">GLOINDRAFT_337498</name>
</gene>
<sequence>MYLNHFLIEYGICNGTIGINTDINHTEQYVRVAFSVRRSIIEVNIYKHTHYFTINGNSSSF</sequence>
<reference evidence="1" key="1">
    <citation type="submission" date="2013-07" db="EMBL/GenBank/DDBJ databases">
        <title>The genome of an arbuscular mycorrhizal fungus provides insights into the evolution of the oldest plant symbiosis.</title>
        <authorList>
            <consortium name="DOE Joint Genome Institute"/>
            <person name="Tisserant E."/>
            <person name="Malbreil M."/>
            <person name="Kuo A."/>
            <person name="Kohler A."/>
            <person name="Symeonidi A."/>
            <person name="Balestrini R."/>
            <person name="Charron P."/>
            <person name="Duensing N."/>
            <person name="Frei-dit-Frey N."/>
            <person name="Gianinazzi-Pearson V."/>
            <person name="Gilbert B."/>
            <person name="Handa Y."/>
            <person name="Hijri M."/>
            <person name="Kaul R."/>
            <person name="Kawaguchi M."/>
            <person name="Krajinski F."/>
            <person name="Lammers P."/>
            <person name="Lapierre D."/>
            <person name="Masclaux F.G."/>
            <person name="Murat C."/>
            <person name="Morin E."/>
            <person name="Ndikumana S."/>
            <person name="Pagni M."/>
            <person name="Petitpierre D."/>
            <person name="Requena N."/>
            <person name="Rosikiewicz P."/>
            <person name="Riley R."/>
            <person name="Saito K."/>
            <person name="San Clemente H."/>
            <person name="Shapiro H."/>
            <person name="van Tuinen D."/>
            <person name="Becard G."/>
            <person name="Bonfante P."/>
            <person name="Paszkowski U."/>
            <person name="Shachar-Hill Y."/>
            <person name="Young J.P."/>
            <person name="Sanders I.R."/>
            <person name="Henrissat B."/>
            <person name="Rensing S.A."/>
            <person name="Grigoriev I.V."/>
            <person name="Corradi N."/>
            <person name="Roux C."/>
            <person name="Martin F."/>
        </authorList>
    </citation>
    <scope>NUCLEOTIDE SEQUENCE</scope>
    <source>
        <strain evidence="1">DAOM 197198</strain>
    </source>
</reference>
<dbReference type="EMBL" id="KI295835">
    <property type="protein sequence ID" value="ESA02271.1"/>
    <property type="molecule type" value="Genomic_DNA"/>
</dbReference>
<dbReference type="HOGENOM" id="CLU_2923849_0_0_1"/>
<proteinExistence type="predicted"/>
<organism evidence="1">
    <name type="scientific">Rhizophagus irregularis (strain DAOM 181602 / DAOM 197198 / MUCL 43194)</name>
    <name type="common">Arbuscular mycorrhizal fungus</name>
    <name type="synonym">Glomus intraradices</name>
    <dbReference type="NCBI Taxonomy" id="747089"/>
    <lineage>
        <taxon>Eukaryota</taxon>
        <taxon>Fungi</taxon>
        <taxon>Fungi incertae sedis</taxon>
        <taxon>Mucoromycota</taxon>
        <taxon>Glomeromycotina</taxon>
        <taxon>Glomeromycetes</taxon>
        <taxon>Glomerales</taxon>
        <taxon>Glomeraceae</taxon>
        <taxon>Rhizophagus</taxon>
    </lineage>
</organism>